<evidence type="ECO:0000313" key="2">
    <source>
        <dbReference type="EMBL" id="MBN1574235.1"/>
    </source>
</evidence>
<name>A0A9D8PRJ5_9DELT</name>
<dbReference type="SUPFAM" id="SSF141571">
    <property type="entry name" value="Pentapeptide repeat-like"/>
    <property type="match status" value="1"/>
</dbReference>
<dbReference type="AlphaFoldDB" id="A0A9D8PRJ5"/>
<dbReference type="EMBL" id="JAFGIX010000070">
    <property type="protein sequence ID" value="MBN1574235.1"/>
    <property type="molecule type" value="Genomic_DNA"/>
</dbReference>
<organism evidence="2 3">
    <name type="scientific">Candidatus Zymogenus saltonus</name>
    <dbReference type="NCBI Taxonomy" id="2844893"/>
    <lineage>
        <taxon>Bacteria</taxon>
        <taxon>Deltaproteobacteria</taxon>
        <taxon>Candidatus Zymogenia</taxon>
        <taxon>Candidatus Zymogeniales</taxon>
        <taxon>Candidatus Zymogenaceae</taxon>
        <taxon>Candidatus Zymogenus</taxon>
    </lineage>
</organism>
<keyword evidence="1" id="KW-0812">Transmembrane</keyword>
<feature type="transmembrane region" description="Helical" evidence="1">
    <location>
        <begin position="362"/>
        <end position="382"/>
    </location>
</feature>
<reference evidence="2" key="1">
    <citation type="journal article" date="2021" name="Environ. Microbiol.">
        <title>Genomic characterization of three novel Desulfobacterota classes expand the metabolic and phylogenetic diversity of the phylum.</title>
        <authorList>
            <person name="Murphy C.L."/>
            <person name="Biggerstaff J."/>
            <person name="Eichhorn A."/>
            <person name="Ewing E."/>
            <person name="Shahan R."/>
            <person name="Soriano D."/>
            <person name="Stewart S."/>
            <person name="VanMol K."/>
            <person name="Walker R."/>
            <person name="Walters P."/>
            <person name="Elshahed M.S."/>
            <person name="Youssef N.H."/>
        </authorList>
    </citation>
    <scope>NUCLEOTIDE SEQUENCE</scope>
    <source>
        <strain evidence="2">Zod_Metabat.24</strain>
    </source>
</reference>
<gene>
    <name evidence="2" type="ORF">JW984_13640</name>
</gene>
<sequence>MMCDYEAEYSAIIFAEDKIAEYKCPHRSLKKVDKDGKSYCIFHSKIEDKDVEKFYKEFKELYNKGEHNFTGFVFPKDFSFKRLRDETEGLGFSNAIFTEALFICDAYFAGATFSSDNMTSFYGAKFVGDGNANFMDTDFSGKGLTNFRNVQFSNKGSVNFALTQFNSEGGTNFNGIQFYNKRGTYFIQTLFSSKGGIYFKKADFSSEGEVIFKGKLFSEETEVDFRDVTFETPGNVTFDGVNLSKCRLIGTDLEHINIKEVFWKNKKKDSCWRWGRMKVYEETLQTAIFKCGGERNHYEVYQLYNQLLLNYERTYRHHEAGDFYAGQMDMRRRGNLDRKIFSLIILTLYKGVSEYGERPVRVLGWLLFTLLAFGLIYAWIGIEGPPIFESFHYLNEYVKGLIVSLDIMTIGKVKEIFRTAYTLNSKDGLCASLAKLGHVISSASLLTLFLLSVRRRFRKV</sequence>
<dbReference type="Proteomes" id="UP000809273">
    <property type="component" value="Unassembled WGS sequence"/>
</dbReference>
<evidence type="ECO:0000313" key="3">
    <source>
        <dbReference type="Proteomes" id="UP000809273"/>
    </source>
</evidence>
<feature type="transmembrane region" description="Helical" evidence="1">
    <location>
        <begin position="433"/>
        <end position="453"/>
    </location>
</feature>
<reference evidence="2" key="2">
    <citation type="submission" date="2021-01" db="EMBL/GenBank/DDBJ databases">
        <authorList>
            <person name="Hahn C.R."/>
            <person name="Youssef N.H."/>
            <person name="Elshahed M."/>
        </authorList>
    </citation>
    <scope>NUCLEOTIDE SEQUENCE</scope>
    <source>
        <strain evidence="2">Zod_Metabat.24</strain>
    </source>
</reference>
<dbReference type="Gene3D" id="2.160.20.80">
    <property type="entry name" value="E3 ubiquitin-protein ligase SopA"/>
    <property type="match status" value="1"/>
</dbReference>
<keyword evidence="1" id="KW-0472">Membrane</keyword>
<evidence type="ECO:0000256" key="1">
    <source>
        <dbReference type="SAM" id="Phobius"/>
    </source>
</evidence>
<protein>
    <submittedName>
        <fullName evidence="2">Pentapeptide repeat-containing protein</fullName>
    </submittedName>
</protein>
<comment type="caution">
    <text evidence="2">The sequence shown here is derived from an EMBL/GenBank/DDBJ whole genome shotgun (WGS) entry which is preliminary data.</text>
</comment>
<accession>A0A9D8PRJ5</accession>
<proteinExistence type="predicted"/>
<keyword evidence="1" id="KW-1133">Transmembrane helix</keyword>